<protein>
    <submittedName>
        <fullName evidence="3">Uncharacterized protein</fullName>
    </submittedName>
</protein>
<reference evidence="3" key="1">
    <citation type="submission" date="2021-02" db="EMBL/GenBank/DDBJ databases">
        <authorList>
            <person name="Nowell W R."/>
        </authorList>
    </citation>
    <scope>NUCLEOTIDE SEQUENCE</scope>
</reference>
<keyword evidence="1" id="KW-0472">Membrane</keyword>
<organism evidence="3 4">
    <name type="scientific">Rotaria socialis</name>
    <dbReference type="NCBI Taxonomy" id="392032"/>
    <lineage>
        <taxon>Eukaryota</taxon>
        <taxon>Metazoa</taxon>
        <taxon>Spiralia</taxon>
        <taxon>Gnathifera</taxon>
        <taxon>Rotifera</taxon>
        <taxon>Eurotatoria</taxon>
        <taxon>Bdelloidea</taxon>
        <taxon>Philodinida</taxon>
        <taxon>Philodinidae</taxon>
        <taxon>Rotaria</taxon>
    </lineage>
</organism>
<sequence length="540" mass="62026">MVDVARLFFLYFTINLIRTALLVQMRDWQKNDTIININKGYALRRLGVYSSDVAEEIVHTFIPINNLCVLSPETDVYQYASLPLDTNVAQLATTTIPGNTARTLSPYNTENIPRLIREGVSRVLAQHHPDEIIKNYKSIAHFVDNQFYYHKSDVNAIITTSPTNTLDKDIGISRFRSNSMEIIRKQINNNKIGFEYLSHTDLKLFLTAIFLIIDASYTVSNFQVSLDIFSQLILGQSVFVSRYCSIGQRNLLSPEPCLIISTLFLRTPSDSTSIFSIFRLIPLPIIDNGFMYTYSKLPKIIGVNSIDQTFLMWNEEIDIKECTFSRLVQCRTKPVSTTILKSSCISQLFDDDELDTSICEVSRTQNIDQDIMRIDDDIWLFSNVRHTEYCQIYSASDELTETILINEASVLRIPCNKTVTCRNSQLPTASCTQHRVTITPAVHLHHRLPARFLVPIKDMSKTIVRSYQLQLNNKINDLMTNFSAKRPKMKQVFEDYLNYIASVIAYILFLIFIYLMYLIKYKQQRALKCIASFVQDTVSA</sequence>
<name>A0A820WY90_9BILA</name>
<evidence type="ECO:0000313" key="2">
    <source>
        <dbReference type="EMBL" id="CAF3418217.1"/>
    </source>
</evidence>
<evidence type="ECO:0000313" key="3">
    <source>
        <dbReference type="EMBL" id="CAF4521097.1"/>
    </source>
</evidence>
<comment type="caution">
    <text evidence="3">The sequence shown here is derived from an EMBL/GenBank/DDBJ whole genome shotgun (WGS) entry which is preliminary data.</text>
</comment>
<dbReference type="EMBL" id="CAJOBQ010001857">
    <property type="protein sequence ID" value="CAF4521097.1"/>
    <property type="molecule type" value="Genomic_DNA"/>
</dbReference>
<dbReference type="AlphaFoldDB" id="A0A820WY90"/>
<keyword evidence="1" id="KW-1133">Transmembrane helix</keyword>
<dbReference type="EMBL" id="CAJNYU010001174">
    <property type="protein sequence ID" value="CAF3418217.1"/>
    <property type="molecule type" value="Genomic_DNA"/>
</dbReference>
<feature type="transmembrane region" description="Helical" evidence="1">
    <location>
        <begin position="496"/>
        <end position="519"/>
    </location>
</feature>
<dbReference type="Proteomes" id="UP000663862">
    <property type="component" value="Unassembled WGS sequence"/>
</dbReference>
<keyword evidence="1" id="KW-0812">Transmembrane</keyword>
<gene>
    <name evidence="2" type="ORF">FME351_LOCUS10654</name>
    <name evidence="3" type="ORF">TSG867_LOCUS22577</name>
</gene>
<dbReference type="Proteomes" id="UP000663869">
    <property type="component" value="Unassembled WGS sequence"/>
</dbReference>
<evidence type="ECO:0000313" key="4">
    <source>
        <dbReference type="Proteomes" id="UP000663862"/>
    </source>
</evidence>
<proteinExistence type="predicted"/>
<evidence type="ECO:0000256" key="1">
    <source>
        <dbReference type="SAM" id="Phobius"/>
    </source>
</evidence>
<accession>A0A820WY90</accession>